<protein>
    <submittedName>
        <fullName evidence="2">Uncharacterized protein</fullName>
    </submittedName>
</protein>
<organism evidence="2 3">
    <name type="scientific">Drosophila virilis</name>
    <name type="common">Fruit fly</name>
    <dbReference type="NCBI Taxonomy" id="7244"/>
    <lineage>
        <taxon>Eukaryota</taxon>
        <taxon>Metazoa</taxon>
        <taxon>Ecdysozoa</taxon>
        <taxon>Arthropoda</taxon>
        <taxon>Hexapoda</taxon>
        <taxon>Insecta</taxon>
        <taxon>Pterygota</taxon>
        <taxon>Neoptera</taxon>
        <taxon>Endopterygota</taxon>
        <taxon>Diptera</taxon>
        <taxon>Brachycera</taxon>
        <taxon>Muscomorpha</taxon>
        <taxon>Ephydroidea</taxon>
        <taxon>Drosophilidae</taxon>
        <taxon>Drosophila</taxon>
    </lineage>
</organism>
<dbReference type="OMA" id="PLMHILH"/>
<dbReference type="EMBL" id="CH940652">
    <property type="protein sequence ID" value="EDW59609.1"/>
    <property type="molecule type" value="Genomic_DNA"/>
</dbReference>
<dbReference type="AlphaFoldDB" id="B4M4P8"/>
<dbReference type="eggNOG" id="ENOG502TBEP">
    <property type="taxonomic scope" value="Eukaryota"/>
</dbReference>
<reference evidence="2 3" key="1">
    <citation type="journal article" date="2007" name="Nature">
        <title>Evolution of genes and genomes on the Drosophila phylogeny.</title>
        <authorList>
            <consortium name="Drosophila 12 Genomes Consortium"/>
            <person name="Clark A.G."/>
            <person name="Eisen M.B."/>
            <person name="Smith D.R."/>
            <person name="Bergman C.M."/>
            <person name="Oliver B."/>
            <person name="Markow T.A."/>
            <person name="Kaufman T.C."/>
            <person name="Kellis M."/>
            <person name="Gelbart W."/>
            <person name="Iyer V.N."/>
            <person name="Pollard D.A."/>
            <person name="Sackton T.B."/>
            <person name="Larracuente A.M."/>
            <person name="Singh N.D."/>
            <person name="Abad J.P."/>
            <person name="Abt D.N."/>
            <person name="Adryan B."/>
            <person name="Aguade M."/>
            <person name="Akashi H."/>
            <person name="Anderson W.W."/>
            <person name="Aquadro C.F."/>
            <person name="Ardell D.H."/>
            <person name="Arguello R."/>
            <person name="Artieri C.G."/>
            <person name="Barbash D.A."/>
            <person name="Barker D."/>
            <person name="Barsanti P."/>
            <person name="Batterham P."/>
            <person name="Batzoglou S."/>
            <person name="Begun D."/>
            <person name="Bhutkar A."/>
            <person name="Blanco E."/>
            <person name="Bosak S.A."/>
            <person name="Bradley R.K."/>
            <person name="Brand A.D."/>
            <person name="Brent M.R."/>
            <person name="Brooks A.N."/>
            <person name="Brown R.H."/>
            <person name="Butlin R.K."/>
            <person name="Caggese C."/>
            <person name="Calvi B.R."/>
            <person name="Bernardo de Carvalho A."/>
            <person name="Caspi A."/>
            <person name="Castrezana S."/>
            <person name="Celniker S.E."/>
            <person name="Chang J.L."/>
            <person name="Chapple C."/>
            <person name="Chatterji S."/>
            <person name="Chinwalla A."/>
            <person name="Civetta A."/>
            <person name="Clifton S.W."/>
            <person name="Comeron J.M."/>
            <person name="Costello J.C."/>
            <person name="Coyne J.A."/>
            <person name="Daub J."/>
            <person name="David R.G."/>
            <person name="Delcher A.L."/>
            <person name="Delehaunty K."/>
            <person name="Do C.B."/>
            <person name="Ebling H."/>
            <person name="Edwards K."/>
            <person name="Eickbush T."/>
            <person name="Evans J.D."/>
            <person name="Filipski A."/>
            <person name="Findeiss S."/>
            <person name="Freyhult E."/>
            <person name="Fulton L."/>
            <person name="Fulton R."/>
            <person name="Garcia A.C."/>
            <person name="Gardiner A."/>
            <person name="Garfield D.A."/>
            <person name="Garvin B.E."/>
            <person name="Gibson G."/>
            <person name="Gilbert D."/>
            <person name="Gnerre S."/>
            <person name="Godfrey J."/>
            <person name="Good R."/>
            <person name="Gotea V."/>
            <person name="Gravely B."/>
            <person name="Greenberg A.J."/>
            <person name="Griffiths-Jones S."/>
            <person name="Gross S."/>
            <person name="Guigo R."/>
            <person name="Gustafson E.A."/>
            <person name="Haerty W."/>
            <person name="Hahn M.W."/>
            <person name="Halligan D.L."/>
            <person name="Halpern A.L."/>
            <person name="Halter G.M."/>
            <person name="Han M.V."/>
            <person name="Heger A."/>
            <person name="Hillier L."/>
            <person name="Hinrichs A.S."/>
            <person name="Holmes I."/>
            <person name="Hoskins R.A."/>
            <person name="Hubisz M.J."/>
            <person name="Hultmark D."/>
            <person name="Huntley M.A."/>
            <person name="Jaffe D.B."/>
            <person name="Jagadeeshan S."/>
            <person name="Jeck W.R."/>
            <person name="Johnson J."/>
            <person name="Jones C.D."/>
            <person name="Jordan W.C."/>
            <person name="Karpen G.H."/>
            <person name="Kataoka E."/>
            <person name="Keightley P.D."/>
            <person name="Kheradpour P."/>
            <person name="Kirkness E.F."/>
            <person name="Koerich L.B."/>
            <person name="Kristiansen K."/>
            <person name="Kudrna D."/>
            <person name="Kulathinal R.J."/>
            <person name="Kumar S."/>
            <person name="Kwok R."/>
            <person name="Lander E."/>
            <person name="Langley C.H."/>
            <person name="Lapoint R."/>
            <person name="Lazzaro B.P."/>
            <person name="Lee S.J."/>
            <person name="Levesque L."/>
            <person name="Li R."/>
            <person name="Lin C.F."/>
            <person name="Lin M.F."/>
            <person name="Lindblad-Toh K."/>
            <person name="Llopart A."/>
            <person name="Long M."/>
            <person name="Low L."/>
            <person name="Lozovsky E."/>
            <person name="Lu J."/>
            <person name="Luo M."/>
            <person name="Machado C.A."/>
            <person name="Makalowski W."/>
            <person name="Marzo M."/>
            <person name="Matsuda M."/>
            <person name="Matzkin L."/>
            <person name="McAllister B."/>
            <person name="McBride C.S."/>
            <person name="McKernan B."/>
            <person name="McKernan K."/>
            <person name="Mendez-Lago M."/>
            <person name="Minx P."/>
            <person name="Mollenhauer M.U."/>
            <person name="Montooth K."/>
            <person name="Mount S.M."/>
            <person name="Mu X."/>
            <person name="Myers E."/>
            <person name="Negre B."/>
            <person name="Newfeld S."/>
            <person name="Nielsen R."/>
            <person name="Noor M.A."/>
            <person name="O'Grady P."/>
            <person name="Pachter L."/>
            <person name="Papaceit M."/>
            <person name="Parisi M.J."/>
            <person name="Parisi M."/>
            <person name="Parts L."/>
            <person name="Pedersen J.S."/>
            <person name="Pesole G."/>
            <person name="Phillippy A.M."/>
            <person name="Ponting C.P."/>
            <person name="Pop M."/>
            <person name="Porcelli D."/>
            <person name="Powell J.R."/>
            <person name="Prohaska S."/>
            <person name="Pruitt K."/>
            <person name="Puig M."/>
            <person name="Quesneville H."/>
            <person name="Ram K.R."/>
            <person name="Rand D."/>
            <person name="Rasmussen M.D."/>
            <person name="Reed L.K."/>
            <person name="Reenan R."/>
            <person name="Reily A."/>
            <person name="Remington K.A."/>
            <person name="Rieger T.T."/>
            <person name="Ritchie M.G."/>
            <person name="Robin C."/>
            <person name="Rogers Y.H."/>
            <person name="Rohde C."/>
            <person name="Rozas J."/>
            <person name="Rubenfield M.J."/>
            <person name="Ruiz A."/>
            <person name="Russo S."/>
            <person name="Salzberg S.L."/>
            <person name="Sanchez-Gracia A."/>
            <person name="Saranga D.J."/>
            <person name="Sato H."/>
            <person name="Schaeffer S.W."/>
            <person name="Schatz M.C."/>
            <person name="Schlenke T."/>
            <person name="Schwartz R."/>
            <person name="Segarra C."/>
            <person name="Singh R.S."/>
            <person name="Sirot L."/>
            <person name="Sirota M."/>
            <person name="Sisneros N.B."/>
            <person name="Smith C.D."/>
            <person name="Smith T.F."/>
            <person name="Spieth J."/>
            <person name="Stage D.E."/>
            <person name="Stark A."/>
            <person name="Stephan W."/>
            <person name="Strausberg R.L."/>
            <person name="Strempel S."/>
            <person name="Sturgill D."/>
            <person name="Sutton G."/>
            <person name="Sutton G.G."/>
            <person name="Tao W."/>
            <person name="Teichmann S."/>
            <person name="Tobari Y.N."/>
            <person name="Tomimura Y."/>
            <person name="Tsolas J.M."/>
            <person name="Valente V.L."/>
            <person name="Venter E."/>
            <person name="Venter J.C."/>
            <person name="Vicario S."/>
            <person name="Vieira F.G."/>
            <person name="Vilella A.J."/>
            <person name="Villasante A."/>
            <person name="Walenz B."/>
            <person name="Wang J."/>
            <person name="Wasserman M."/>
            <person name="Watts T."/>
            <person name="Wilson D."/>
            <person name="Wilson R.K."/>
            <person name="Wing R.A."/>
            <person name="Wolfner M.F."/>
            <person name="Wong A."/>
            <person name="Wong G.K."/>
            <person name="Wu C.I."/>
            <person name="Wu G."/>
            <person name="Yamamoto D."/>
            <person name="Yang H.P."/>
            <person name="Yang S.P."/>
            <person name="Yorke J.A."/>
            <person name="Yoshida K."/>
            <person name="Zdobnov E."/>
            <person name="Zhang P."/>
            <person name="Zhang Y."/>
            <person name="Zimin A.V."/>
            <person name="Baldwin J."/>
            <person name="Abdouelleil A."/>
            <person name="Abdulkadir J."/>
            <person name="Abebe A."/>
            <person name="Abera B."/>
            <person name="Abreu J."/>
            <person name="Acer S.C."/>
            <person name="Aftuck L."/>
            <person name="Alexander A."/>
            <person name="An P."/>
            <person name="Anderson E."/>
            <person name="Anderson S."/>
            <person name="Arachi H."/>
            <person name="Azer M."/>
            <person name="Bachantsang P."/>
            <person name="Barry A."/>
            <person name="Bayul T."/>
            <person name="Berlin A."/>
            <person name="Bessette D."/>
            <person name="Bloom T."/>
            <person name="Blye J."/>
            <person name="Boguslavskiy L."/>
            <person name="Bonnet C."/>
            <person name="Boukhgalter B."/>
            <person name="Bourzgui I."/>
            <person name="Brown A."/>
            <person name="Cahill P."/>
            <person name="Channer S."/>
            <person name="Cheshatsang Y."/>
            <person name="Chuda L."/>
            <person name="Citroen M."/>
            <person name="Collymore A."/>
            <person name="Cooke P."/>
            <person name="Costello M."/>
            <person name="D'Aco K."/>
            <person name="Daza R."/>
            <person name="De Haan G."/>
            <person name="DeGray S."/>
            <person name="DeMaso C."/>
            <person name="Dhargay N."/>
            <person name="Dooley K."/>
            <person name="Dooley E."/>
            <person name="Doricent M."/>
            <person name="Dorje P."/>
            <person name="Dorjee K."/>
            <person name="Dupes A."/>
            <person name="Elong R."/>
            <person name="Falk J."/>
            <person name="Farina A."/>
            <person name="Faro S."/>
            <person name="Ferguson D."/>
            <person name="Fisher S."/>
            <person name="Foley C.D."/>
            <person name="Franke A."/>
            <person name="Friedrich D."/>
            <person name="Gadbois L."/>
            <person name="Gearin G."/>
            <person name="Gearin C.R."/>
            <person name="Giannoukos G."/>
            <person name="Goode T."/>
            <person name="Graham J."/>
            <person name="Grandbois E."/>
            <person name="Grewal S."/>
            <person name="Gyaltsen K."/>
            <person name="Hafez N."/>
            <person name="Hagos B."/>
            <person name="Hall J."/>
            <person name="Henson C."/>
            <person name="Hollinger A."/>
            <person name="Honan T."/>
            <person name="Huard M.D."/>
            <person name="Hughes L."/>
            <person name="Hurhula B."/>
            <person name="Husby M.E."/>
            <person name="Kamat A."/>
            <person name="Kanga B."/>
            <person name="Kashin S."/>
            <person name="Khazanovich D."/>
            <person name="Kisner P."/>
            <person name="Lance K."/>
            <person name="Lara M."/>
            <person name="Lee W."/>
            <person name="Lennon N."/>
            <person name="Letendre F."/>
            <person name="LeVine R."/>
            <person name="Lipovsky A."/>
            <person name="Liu X."/>
            <person name="Liu J."/>
            <person name="Liu S."/>
            <person name="Lokyitsang T."/>
            <person name="Lokyitsang Y."/>
            <person name="Lubonja R."/>
            <person name="Lui A."/>
            <person name="MacDonald P."/>
            <person name="Magnisalis V."/>
            <person name="Maru K."/>
            <person name="Matthews C."/>
            <person name="McCusker W."/>
            <person name="McDonough S."/>
            <person name="Mehta T."/>
            <person name="Meldrim J."/>
            <person name="Meneus L."/>
            <person name="Mihai O."/>
            <person name="Mihalev A."/>
            <person name="Mihova T."/>
            <person name="Mittelman R."/>
            <person name="Mlenga V."/>
            <person name="Montmayeur A."/>
            <person name="Mulrain L."/>
            <person name="Navidi A."/>
            <person name="Naylor J."/>
            <person name="Negash T."/>
            <person name="Nguyen T."/>
            <person name="Nguyen N."/>
            <person name="Nicol R."/>
            <person name="Norbu C."/>
            <person name="Norbu N."/>
            <person name="Novod N."/>
            <person name="O'Neill B."/>
            <person name="Osman S."/>
            <person name="Markiewicz E."/>
            <person name="Oyono O.L."/>
            <person name="Patti C."/>
            <person name="Phunkhang P."/>
            <person name="Pierre F."/>
            <person name="Priest M."/>
            <person name="Raghuraman S."/>
            <person name="Rege F."/>
            <person name="Reyes R."/>
            <person name="Rise C."/>
            <person name="Rogov P."/>
            <person name="Ross K."/>
            <person name="Ryan E."/>
            <person name="Settipalli S."/>
            <person name="Shea T."/>
            <person name="Sherpa N."/>
            <person name="Shi L."/>
            <person name="Shih D."/>
            <person name="Sparrow T."/>
            <person name="Spaulding J."/>
            <person name="Stalker J."/>
            <person name="Stange-Thomann N."/>
            <person name="Stavropoulos S."/>
            <person name="Stone C."/>
            <person name="Strader C."/>
            <person name="Tesfaye S."/>
            <person name="Thomson T."/>
            <person name="Thoulutsang Y."/>
            <person name="Thoulutsang D."/>
            <person name="Topham K."/>
            <person name="Topping I."/>
            <person name="Tsamla T."/>
            <person name="Vassiliev H."/>
            <person name="Vo A."/>
            <person name="Wangchuk T."/>
            <person name="Wangdi T."/>
            <person name="Weiand M."/>
            <person name="Wilkinson J."/>
            <person name="Wilson A."/>
            <person name="Yadav S."/>
            <person name="Young G."/>
            <person name="Yu Q."/>
            <person name="Zembek L."/>
            <person name="Zhong D."/>
            <person name="Zimmer A."/>
            <person name="Zwirko Z."/>
            <person name="Jaffe D.B."/>
            <person name="Alvarez P."/>
            <person name="Brockman W."/>
            <person name="Butler J."/>
            <person name="Chin C."/>
            <person name="Gnerre S."/>
            <person name="Grabherr M."/>
            <person name="Kleber M."/>
            <person name="Mauceli E."/>
            <person name="MacCallum I."/>
        </authorList>
    </citation>
    <scope>NUCLEOTIDE SEQUENCE [LARGE SCALE GENOMIC DNA]</scope>
    <source>
        <strain evidence="3">Tucson 15010-1051.87</strain>
    </source>
</reference>
<accession>B4M4P8</accession>
<gene>
    <name evidence="2" type="primary">Dvir\GJ10191</name>
    <name evidence="2" type="ORF">Dvir_GJ10191</name>
</gene>
<feature type="compositionally biased region" description="Polar residues" evidence="1">
    <location>
        <begin position="162"/>
        <end position="173"/>
    </location>
</feature>
<dbReference type="PhylomeDB" id="B4M4P8"/>
<evidence type="ECO:0000313" key="2">
    <source>
        <dbReference type="EMBL" id="EDW59609.1"/>
    </source>
</evidence>
<keyword evidence="3" id="KW-1185">Reference proteome</keyword>
<dbReference type="HOGENOM" id="CLU_130595_0_0_1"/>
<name>B4M4P8_DROVI</name>
<dbReference type="InParanoid" id="B4M4P8"/>
<sequence length="173" mass="19782">MAAQEEQYTKYLSENGILPRLLQILEQLVNIDPLPTDPLMEILHALGCPLIPQAEMKALERKVSRAQDELRYLRRVLIELGGQDELYDSDTDENEYVGHVGEMGAAPLYSPDSANEEEPEQAEQDCFMPRQTPQPQYILEASIAIREEQPQHAEYEEEQPCCSHSIQDNAQHY</sequence>
<dbReference type="OrthoDB" id="7869870at2759"/>
<dbReference type="STRING" id="7244.B4M4P8"/>
<feature type="region of interest" description="Disordered" evidence="1">
    <location>
        <begin position="147"/>
        <end position="173"/>
    </location>
</feature>
<evidence type="ECO:0000313" key="3">
    <source>
        <dbReference type="Proteomes" id="UP000008792"/>
    </source>
</evidence>
<evidence type="ECO:0000256" key="1">
    <source>
        <dbReference type="SAM" id="MobiDB-lite"/>
    </source>
</evidence>
<proteinExistence type="predicted"/>
<dbReference type="KEGG" id="dvi:6632996"/>
<dbReference type="FunCoup" id="B4M4P8">
    <property type="interactions" value="7"/>
</dbReference>
<dbReference type="Proteomes" id="UP000008792">
    <property type="component" value="Unassembled WGS sequence"/>
</dbReference>